<comment type="caution">
    <text evidence="1">The sequence shown here is derived from an EMBL/GenBank/DDBJ whole genome shotgun (WGS) entry which is preliminary data.</text>
</comment>
<gene>
    <name evidence="1" type="ORF">C2G38_2171759</name>
</gene>
<dbReference type="OrthoDB" id="2434888at2759"/>
<evidence type="ECO:0000313" key="1">
    <source>
        <dbReference type="EMBL" id="RIB23275.1"/>
    </source>
</evidence>
<accession>A0A397VL89</accession>
<organism evidence="1 2">
    <name type="scientific">Gigaspora rosea</name>
    <dbReference type="NCBI Taxonomy" id="44941"/>
    <lineage>
        <taxon>Eukaryota</taxon>
        <taxon>Fungi</taxon>
        <taxon>Fungi incertae sedis</taxon>
        <taxon>Mucoromycota</taxon>
        <taxon>Glomeromycotina</taxon>
        <taxon>Glomeromycetes</taxon>
        <taxon>Diversisporales</taxon>
        <taxon>Gigasporaceae</taxon>
        <taxon>Gigaspora</taxon>
    </lineage>
</organism>
<reference evidence="1 2" key="1">
    <citation type="submission" date="2018-06" db="EMBL/GenBank/DDBJ databases">
        <title>Comparative genomics reveals the genomic features of Rhizophagus irregularis, R. cerebriforme, R. diaphanum and Gigaspora rosea, and their symbiotic lifestyle signature.</title>
        <authorList>
            <person name="Morin E."/>
            <person name="San Clemente H."/>
            <person name="Chen E.C.H."/>
            <person name="De La Providencia I."/>
            <person name="Hainaut M."/>
            <person name="Kuo A."/>
            <person name="Kohler A."/>
            <person name="Murat C."/>
            <person name="Tang N."/>
            <person name="Roy S."/>
            <person name="Loubradou J."/>
            <person name="Henrissat B."/>
            <person name="Grigoriev I.V."/>
            <person name="Corradi N."/>
            <person name="Roux C."/>
            <person name="Martin F.M."/>
        </authorList>
    </citation>
    <scope>NUCLEOTIDE SEQUENCE [LARGE SCALE GENOMIC DNA]</scope>
    <source>
        <strain evidence="1 2">DAOM 194757</strain>
    </source>
</reference>
<sequence>MIGILHKIFHEVNIVLYIKDHEVHVQKRRMSAVDPRTRLDMRPNILNIAVIDNIDTKDSTFQYGNIYDAVRSTAHATLRMVFQFQRPDLVNLNNELLENQCLFDIDISIKKYIKSASFVSTPNVVILQPGEAPSENKHVHHAVDMFLEDFGYTEDGTLNVVCDEAIYRRMKDYKNNEQTVHCILGQWRTNKAMCSALIAAFSGYGLFGLAKQLGIRFLDKLVQIADYRATFKVLELIWIAVGTAIHLYIDEKNISINDISKENNNLLKVWYNFYQWAGYLKLHKIGIHMANFDLQAYSLMAFAPLFPRTRKYRYAESVAQFLSDLQNNPQLLQDL</sequence>
<dbReference type="Proteomes" id="UP000266673">
    <property type="component" value="Unassembled WGS sequence"/>
</dbReference>
<proteinExistence type="predicted"/>
<keyword evidence="2" id="KW-1185">Reference proteome</keyword>
<dbReference type="EMBL" id="QKWP01000270">
    <property type="protein sequence ID" value="RIB23275.1"/>
    <property type="molecule type" value="Genomic_DNA"/>
</dbReference>
<name>A0A397VL89_9GLOM</name>
<dbReference type="AlphaFoldDB" id="A0A397VL89"/>
<evidence type="ECO:0000313" key="2">
    <source>
        <dbReference type="Proteomes" id="UP000266673"/>
    </source>
</evidence>
<protein>
    <submittedName>
        <fullName evidence="1">Uncharacterized protein</fullName>
    </submittedName>
</protein>